<dbReference type="InterPro" id="IPR029062">
    <property type="entry name" value="Class_I_gatase-like"/>
</dbReference>
<comment type="caution">
    <text evidence="5">The sequence shown here is derived from an EMBL/GenBank/DDBJ whole genome shotgun (WGS) entry which is preliminary data.</text>
</comment>
<keyword evidence="3" id="KW-0378">Hydrolase</keyword>
<dbReference type="RefSeq" id="WP_046305753.1">
    <property type="nucleotide sequence ID" value="NZ_CAMKYX010000006.1"/>
</dbReference>
<dbReference type="PANTHER" id="PTHR20842">
    <property type="entry name" value="PROTEASE S51 ALPHA-ASPARTYL DIPEPTIDASE"/>
    <property type="match status" value="1"/>
</dbReference>
<dbReference type="AlphaFoldDB" id="A0A0F4LVY4"/>
<evidence type="ECO:0000313" key="6">
    <source>
        <dbReference type="Proteomes" id="UP000033682"/>
    </source>
</evidence>
<sequence length="204" mass="23288">MKKIFLASYFANVAEQFKTFVQHNKIKTKRILFIPTASDVEEYTEYVDEEKQLLEELGYVVDKFDVTNESVDIATNKVKDAEMFFVTGGNTFYLLQELKKKELLPLINEKIDSGTPYIGESAGAIIMAPDIEYCGIMDDATLAEDLTDYSALSQTKFYTLPHYKEEPFAEADDEILAVYKDKLNLVPINNNQAIIPSYKDYKIV</sequence>
<evidence type="ECO:0000313" key="5">
    <source>
        <dbReference type="EMBL" id="KJY62523.1"/>
    </source>
</evidence>
<name>A0A0F4LVY4_9LACO</name>
<keyword evidence="4" id="KW-0720">Serine protease</keyword>
<dbReference type="PATRIC" id="fig|303541.3.peg.179"/>
<dbReference type="Pfam" id="PF03575">
    <property type="entry name" value="Peptidase_S51"/>
    <property type="match status" value="1"/>
</dbReference>
<dbReference type="InterPro" id="IPR005320">
    <property type="entry name" value="Peptidase_S51"/>
</dbReference>
<dbReference type="GO" id="GO:0006508">
    <property type="term" value="P:proteolysis"/>
    <property type="evidence" value="ECO:0007669"/>
    <property type="project" value="UniProtKB-KW"/>
</dbReference>
<keyword evidence="2" id="KW-0645">Protease</keyword>
<dbReference type="GO" id="GO:0008236">
    <property type="term" value="F:serine-type peptidase activity"/>
    <property type="evidence" value="ECO:0007669"/>
    <property type="project" value="UniProtKB-KW"/>
</dbReference>
<comment type="similarity">
    <text evidence="1">Belongs to the peptidase S51 family.</text>
</comment>
<dbReference type="Gene3D" id="3.40.50.880">
    <property type="match status" value="1"/>
</dbReference>
<evidence type="ECO:0000256" key="3">
    <source>
        <dbReference type="ARBA" id="ARBA00022801"/>
    </source>
</evidence>
<protein>
    <submittedName>
        <fullName evidence="5">Peptidase-like protein</fullName>
    </submittedName>
</protein>
<accession>A0A0F4LVY4</accession>
<keyword evidence="6" id="KW-1185">Reference proteome</keyword>
<evidence type="ECO:0000256" key="4">
    <source>
        <dbReference type="ARBA" id="ARBA00022825"/>
    </source>
</evidence>
<reference evidence="5 6" key="1">
    <citation type="submission" date="2015-01" db="EMBL/GenBank/DDBJ databases">
        <title>Comparative genomics of the lactic acid bacteria isolated from the honey bee gut.</title>
        <authorList>
            <person name="Ellegaard K.M."/>
            <person name="Tamarit D."/>
            <person name="Javelind E."/>
            <person name="Olofsson T."/>
            <person name="Andersson S.G."/>
            <person name="Vasquez A."/>
        </authorList>
    </citation>
    <scope>NUCLEOTIDE SEQUENCE [LARGE SCALE GENOMIC DNA]</scope>
    <source>
        <strain evidence="5 6">Hma11</strain>
    </source>
</reference>
<evidence type="ECO:0000256" key="1">
    <source>
        <dbReference type="ARBA" id="ARBA00006534"/>
    </source>
</evidence>
<proteinExistence type="inferred from homology"/>
<dbReference type="Proteomes" id="UP000033682">
    <property type="component" value="Unassembled WGS sequence"/>
</dbReference>
<gene>
    <name evidence="5" type="ORF">JF72_00400</name>
</gene>
<dbReference type="EMBL" id="JXLG01000002">
    <property type="protein sequence ID" value="KJY62523.1"/>
    <property type="molecule type" value="Genomic_DNA"/>
</dbReference>
<evidence type="ECO:0000256" key="2">
    <source>
        <dbReference type="ARBA" id="ARBA00022670"/>
    </source>
</evidence>
<dbReference type="SUPFAM" id="SSF52317">
    <property type="entry name" value="Class I glutamine amidotransferase-like"/>
    <property type="match status" value="1"/>
</dbReference>
<dbReference type="PANTHER" id="PTHR20842:SF0">
    <property type="entry name" value="ALPHA-ASPARTYL DIPEPTIDASE"/>
    <property type="match status" value="1"/>
</dbReference>
<organism evidence="5 6">
    <name type="scientific">Lactobacillus apis</name>
    <dbReference type="NCBI Taxonomy" id="303541"/>
    <lineage>
        <taxon>Bacteria</taxon>
        <taxon>Bacillati</taxon>
        <taxon>Bacillota</taxon>
        <taxon>Bacilli</taxon>
        <taxon>Lactobacillales</taxon>
        <taxon>Lactobacillaceae</taxon>
        <taxon>Lactobacillus</taxon>
    </lineage>
</organism>
<dbReference type="HOGENOM" id="CLU_090997_0_0_9"/>